<dbReference type="Proteomes" id="UP000030690">
    <property type="component" value="Unassembled WGS sequence"/>
</dbReference>
<evidence type="ECO:0000259" key="7">
    <source>
        <dbReference type="Pfam" id="PF22672"/>
    </source>
</evidence>
<feature type="domain" description="Duffy-antigen binding" evidence="5">
    <location>
        <begin position="864"/>
        <end position="1042"/>
    </location>
</feature>
<dbReference type="InterPro" id="IPR029210">
    <property type="entry name" value="PfEMP1_NTS"/>
</dbReference>
<dbReference type="Pfam" id="PF03011">
    <property type="entry name" value="PFEMP"/>
    <property type="match status" value="1"/>
</dbReference>
<feature type="compositionally biased region" description="Basic and acidic residues" evidence="2">
    <location>
        <begin position="769"/>
        <end position="782"/>
    </location>
</feature>
<dbReference type="InterPro" id="IPR004258">
    <property type="entry name" value="DBL"/>
</dbReference>
<evidence type="ECO:0000259" key="6">
    <source>
        <dbReference type="Pfam" id="PF15447"/>
    </source>
</evidence>
<dbReference type="InterPro" id="IPR042202">
    <property type="entry name" value="Duffy-ag-bd_sf"/>
</dbReference>
<evidence type="ECO:0000256" key="2">
    <source>
        <dbReference type="SAM" id="MobiDB-lite"/>
    </source>
</evidence>
<feature type="region of interest" description="Disordered" evidence="2">
    <location>
        <begin position="748"/>
        <end position="827"/>
    </location>
</feature>
<dbReference type="Pfam" id="PF05424">
    <property type="entry name" value="Duffy_binding"/>
    <property type="match status" value="4"/>
</dbReference>
<feature type="coiled-coil region" evidence="1">
    <location>
        <begin position="1053"/>
        <end position="1114"/>
    </location>
</feature>
<dbReference type="InterPro" id="IPR054595">
    <property type="entry name" value="DBL_C"/>
</dbReference>
<feature type="non-terminal residue" evidence="8">
    <location>
        <position position="1995"/>
    </location>
</feature>
<sequence length="1995" mass="232150">MVPQKPTAEDYSKATSAKEFLDRIGETIQKQAHAAALSRSWSELKGLLSEATYPKDKNPRNTTPEDPCQLNHEYHTNVTSNVIDPCNKRSRERFSDTQGAECDYRKIRDSDKTSNGGACAAYRRLHLCDKNLEQIEPDKITTHNLLADVCQAAKFEGQSIRGYYAQYDEQYPSSGSTICTALARSFADIGDIIRGKDLFIGNNKRDKLEKQLKKYFQKIYDKLKDKEEAKKSYSDTINFFQLREDWWALNRKEVWKAITCDVKSGNNYFRPTCGDALNPSLTQGDCRCPKTSGGKPGKSETDQVPTYFDYVPQYLRWFEEWAEDFCRKRKKKIENAIKNCRYDERGEPKYCDLNGFDCTKTASGEKKFVKGQDCHKCSVACNPFVDWIENKKKEFEKQKNKYADEIKKADVTNGTSKGRTTKETSNGPINNLYVSDFYKTLQDKCGNVNAFLALLSKEQICQSELKVVNETASPVNFTKDEEIFCRTKYCRACPLCGVTGEKGNWEAKGDEKCAKKEEKKYNTKNITKIPVLTPEKVKKGILEKYKNFCKNSDGNNSDQIKNWECYYDESNDDGGKNDNCILGKWESFTGEEDVRSYYSFFYGSIIDMLKDSIDWRERLKKCLQNDNKDCISTCNSNCECYRLWVEKKKEEFEGIKEHFGKQGDLLEDMKNLFLQYTDPGDFLECYLEINFLQDMKDAKGDPKVIEKFKEILGRENEEDMLSCSNEKRIIEEFLQEELDEATKCLGTHTNPCLPKPQDSAGGRSLQPDGRSDPPREEITHHDDDDEDDEDAEEEEEEDTTEETAEDTTEDTEQGPKEDSDRLCDDKKEPKCKGYETYSTNIYEPKINLIGLEAHNRVARTNSNVYMSPRVQQLCLEPLTKLTNSKKKGYHVNANKFSEALQQCAYNEAKSLYEYYKGEGKENIYTKNGIIKEEDIKQHTLEAMKRSYADYGNIVKGDMWWIYPDKKDVDSVIISVADTLNANHKAASVTTDDNDEKRLHLWASIRTNVWKAMVCGYKDAGGSFDNDVLKCNLPDTENTDQFVRWFIEWGENFCIRREQELKRLQEKCENVTCNGTDERKKQECKRLCERYKEFLKNFESQYEKQRILYIELKESISEFKNKDPFMFLKDKCKSKCSCFKDMNENEYNKIFQYPSDEVKMLCTCTSKNTSKTKPTNCIEEAAYELQQNVAKKIGNNSSILKGKEIFLSDCRKGDHIVVHNNSDYTKKIDKDKLEHFFPSNRYSCKRKGTINVNVEEWDCNNTNINFREQHICLPPRRRFMCIKKIDDMMSSTVDDKDKFLEVVMEAAKTEGVRILKNFKSENGTNFSEICHDMKYSFADLGDIIRGRDLWRSNVEEQRIQQKLKTIFRYINDHLVQQNVKKYQSDGGNYYTLRSDWWDANRKSIWKAMTCSTPRSAYIYTNTTTITTLDKDENQNQNRTRLTDMNYYCGYGKEPPYVDYIPQKLRWMTEWSEYFCKALNKKLETFKTVCGKCIQSEKKCHDNNKGKECEKCKEKCSKYKDFVNTWKGQYDLQAKAYEELYKKASGDIGNYISDDDNYVVDFLKEVKTACGEDDTKSAEKYLYKTSNCKHYKFNDESTNSNKTYAFKEQPEGYENHCTCEITHHPLDDCPDDTNKDVCNNLQPINTCKSQIFNNKLHNWNSFSVDDFKGKNEGMLVPPRRRHLCLYNTIINLPSMVHKNDFKKVFLNAVYTEGKLLWDKYGENSNDVMEAMKYSFADYADIIKGTDMLDTTTSKKINKRLLELLNVSNNDRRHATSWWKNNRSHIWHAMLCGYKKANDKFVINSDTCKLPNEDEIPQFLRWLLEWAKQACKENNLRKKDVETKCNCTVNDKKSYLEILENINCKDELIKYVSWINNIKLYYDGLNRKFQRYKELSNTRTTAKLTESTAHEYIKAKYPTCDFDFLMINGIYEKYIQEENVAYKEILKYICPKLKFDDPKPEPLPPLPPQSDNTSDILATTLPFGIAVALGSIAFLFLK</sequence>
<organism evidence="8 9">
    <name type="scientific">Plasmodium falciparum Vietnam Oak-Knoll</name>
    <name type="common">FVO</name>
    <dbReference type="NCBI Taxonomy" id="1036723"/>
    <lineage>
        <taxon>Eukaryota</taxon>
        <taxon>Sar</taxon>
        <taxon>Alveolata</taxon>
        <taxon>Apicomplexa</taxon>
        <taxon>Aconoidasida</taxon>
        <taxon>Haemosporida</taxon>
        <taxon>Plasmodiidae</taxon>
        <taxon>Plasmodium</taxon>
        <taxon>Plasmodium (Laverania)</taxon>
    </lineage>
</organism>
<feature type="domain" description="Duffy-binding-like" evidence="7">
    <location>
        <begin position="1468"/>
        <end position="1608"/>
    </location>
</feature>
<proteinExistence type="predicted"/>
<evidence type="ECO:0000259" key="5">
    <source>
        <dbReference type="Pfam" id="PF05424"/>
    </source>
</evidence>
<name>A0A024UWT1_PLAFA</name>
<protein>
    <recommendedName>
        <fullName evidence="10">Duffy-binding-like domain-containing protein</fullName>
    </recommendedName>
</protein>
<evidence type="ECO:0000313" key="9">
    <source>
        <dbReference type="Proteomes" id="UP000030690"/>
    </source>
</evidence>
<keyword evidence="3" id="KW-1133">Transmembrane helix</keyword>
<feature type="domain" description="Duffy-antigen binding" evidence="5">
    <location>
        <begin position="117"/>
        <end position="316"/>
    </location>
</feature>
<evidence type="ECO:0000313" key="8">
    <source>
        <dbReference type="EMBL" id="ETW15086.1"/>
    </source>
</evidence>
<dbReference type="Gene3D" id="1.20.1310.20">
    <property type="entry name" value="Duffy-antigen binding domain"/>
    <property type="match status" value="4"/>
</dbReference>
<dbReference type="InterPro" id="IPR008602">
    <property type="entry name" value="Duffy-antigen-binding"/>
</dbReference>
<feature type="coiled-coil region" evidence="1">
    <location>
        <begin position="385"/>
        <end position="412"/>
    </location>
</feature>
<dbReference type="FunFam" id="1.20.58.830:FF:000005">
    <property type="entry name" value="Erythrocyte membrane protein 1, PfEMP1"/>
    <property type="match status" value="1"/>
</dbReference>
<dbReference type="GO" id="GO:0016020">
    <property type="term" value="C:membrane"/>
    <property type="evidence" value="ECO:0007669"/>
    <property type="project" value="InterPro"/>
</dbReference>
<keyword evidence="3" id="KW-0812">Transmembrane</keyword>
<feature type="domain" description="Duffy-binding-like" evidence="4">
    <location>
        <begin position="600"/>
        <end position="751"/>
    </location>
</feature>
<feature type="transmembrane region" description="Helical" evidence="3">
    <location>
        <begin position="1973"/>
        <end position="1994"/>
    </location>
</feature>
<feature type="compositionally biased region" description="Basic and acidic residues" evidence="2">
    <location>
        <begin position="813"/>
        <end position="827"/>
    </location>
</feature>
<dbReference type="Pfam" id="PF22672">
    <property type="entry name" value="DBL_C"/>
    <property type="match status" value="2"/>
</dbReference>
<feature type="domain" description="Duffy-binding-like" evidence="7">
    <location>
        <begin position="320"/>
        <end position="488"/>
    </location>
</feature>
<evidence type="ECO:0000256" key="3">
    <source>
        <dbReference type="SAM" id="Phobius"/>
    </source>
</evidence>
<dbReference type="GO" id="GO:0046789">
    <property type="term" value="F:host cell surface receptor binding"/>
    <property type="evidence" value="ECO:0007669"/>
    <property type="project" value="InterPro"/>
</dbReference>
<dbReference type="SUPFAM" id="SSF140924">
    <property type="entry name" value="Duffy binding domain-like"/>
    <property type="match status" value="5"/>
</dbReference>
<reference evidence="8 9" key="2">
    <citation type="submission" date="2013-02" db="EMBL/GenBank/DDBJ databases">
        <title>The Genome Sequence of Plasmodium falciparum Vietnam Oak-Knoll (FVO).</title>
        <authorList>
            <consortium name="The Broad Institute Genome Sequencing Platform"/>
            <consortium name="The Broad Institute Genome Sequencing Center for Infectious Disease"/>
            <person name="Neafsey D."/>
            <person name="Cheeseman I."/>
            <person name="Volkman S."/>
            <person name="Adams J."/>
            <person name="Walker B."/>
            <person name="Young S.K."/>
            <person name="Zeng Q."/>
            <person name="Gargeya S."/>
            <person name="Fitzgerald M."/>
            <person name="Haas B."/>
            <person name="Abouelleil A."/>
            <person name="Alvarado L."/>
            <person name="Arachchi H.M."/>
            <person name="Berlin A.M."/>
            <person name="Chapman S.B."/>
            <person name="Dewar J."/>
            <person name="Goldberg J."/>
            <person name="Griggs A."/>
            <person name="Gujja S."/>
            <person name="Hansen M."/>
            <person name="Howarth C."/>
            <person name="Imamovic A."/>
            <person name="Larimer J."/>
            <person name="McCowan C."/>
            <person name="Murphy C."/>
            <person name="Neiman D."/>
            <person name="Pearson M."/>
            <person name="Priest M."/>
            <person name="Roberts A."/>
            <person name="Saif S."/>
            <person name="Shea T."/>
            <person name="Sisk P."/>
            <person name="Sykes S."/>
            <person name="Wortman J."/>
            <person name="Nusbaum C."/>
            <person name="Birren B."/>
        </authorList>
    </citation>
    <scope>NUCLEOTIDE SEQUENCE [LARGE SCALE GENOMIC DNA]</scope>
    <source>
        <strain evidence="9">Vietnam Oak-Knoll (FVO)</strain>
    </source>
</reference>
<evidence type="ECO:0000259" key="4">
    <source>
        <dbReference type="Pfam" id="PF03011"/>
    </source>
</evidence>
<dbReference type="EMBL" id="KI925295">
    <property type="protein sequence ID" value="ETW15086.1"/>
    <property type="molecule type" value="Genomic_DNA"/>
</dbReference>
<keyword evidence="1" id="KW-0175">Coiled coil</keyword>
<gene>
    <name evidence="8" type="ORF">PFFVO_06001</name>
</gene>
<feature type="domain" description="Duffy-antigen binding" evidence="5">
    <location>
        <begin position="1270"/>
        <end position="1464"/>
    </location>
</feature>
<feature type="compositionally biased region" description="Acidic residues" evidence="2">
    <location>
        <begin position="783"/>
        <end position="812"/>
    </location>
</feature>
<dbReference type="OrthoDB" id="10521891at2759"/>
<evidence type="ECO:0000256" key="1">
    <source>
        <dbReference type="SAM" id="Coils"/>
    </source>
</evidence>
<feature type="domain" description="Plasmodium falciparum erythrocyte membrane protein-1 N-terminal segment" evidence="6">
    <location>
        <begin position="16"/>
        <end position="52"/>
    </location>
</feature>
<dbReference type="FunFam" id="1.20.1310.20:FF:000001">
    <property type="entry name" value="Erythrocyte membrane protein 1, PfEMP1"/>
    <property type="match status" value="1"/>
</dbReference>
<evidence type="ECO:0008006" key="10">
    <source>
        <dbReference type="Google" id="ProtNLM"/>
    </source>
</evidence>
<accession>A0A024UWT1</accession>
<keyword evidence="3" id="KW-0472">Membrane</keyword>
<dbReference type="Gene3D" id="1.20.58.830">
    <property type="match status" value="5"/>
</dbReference>
<dbReference type="Pfam" id="PF15447">
    <property type="entry name" value="NTS"/>
    <property type="match status" value="1"/>
</dbReference>
<reference evidence="8 9" key="1">
    <citation type="submission" date="2013-02" db="EMBL/GenBank/DDBJ databases">
        <title>The Genome Annotation of Plasmodium falciparum Vietnam Oak-Knoll (FVO).</title>
        <authorList>
            <consortium name="The Broad Institute Genome Sequencing Platform"/>
            <consortium name="The Broad Institute Genome Sequencing Center for Infectious Disease"/>
            <person name="Neafsey D."/>
            <person name="Hoffman S."/>
            <person name="Volkman S."/>
            <person name="Rosenthal P."/>
            <person name="Walker B."/>
            <person name="Young S.K."/>
            <person name="Zeng Q."/>
            <person name="Gargeya S."/>
            <person name="Fitzgerald M."/>
            <person name="Haas B."/>
            <person name="Abouelleil A."/>
            <person name="Allen A.W."/>
            <person name="Alvarado L."/>
            <person name="Arachchi H.M."/>
            <person name="Berlin A.M."/>
            <person name="Chapman S.B."/>
            <person name="Gainer-Dewar J."/>
            <person name="Goldberg J."/>
            <person name="Griggs A."/>
            <person name="Gujja S."/>
            <person name="Hansen M."/>
            <person name="Howarth C."/>
            <person name="Imamovic A."/>
            <person name="Ireland A."/>
            <person name="Larimer J."/>
            <person name="McCowan C."/>
            <person name="Murphy C."/>
            <person name="Pearson M."/>
            <person name="Poon T.W."/>
            <person name="Priest M."/>
            <person name="Roberts A."/>
            <person name="Saif S."/>
            <person name="Shea T."/>
            <person name="Sisk P."/>
            <person name="Sykes S."/>
            <person name="Wortman J."/>
            <person name="Nusbaum C."/>
            <person name="Birren B."/>
        </authorList>
    </citation>
    <scope>NUCLEOTIDE SEQUENCE [LARGE SCALE GENOMIC DNA]</scope>
    <source>
        <strain evidence="9">Vietnam Oak-Knoll (FVO)</strain>
    </source>
</reference>
<feature type="domain" description="Duffy-antigen binding" evidence="5">
    <location>
        <begin position="1671"/>
        <end position="1818"/>
    </location>
</feature>